<evidence type="ECO:0000256" key="1">
    <source>
        <dbReference type="ARBA" id="ARBA00004394"/>
    </source>
</evidence>
<gene>
    <name evidence="11" type="ORF">RDB_LOCUS175176</name>
</gene>
<evidence type="ECO:0000256" key="8">
    <source>
        <dbReference type="ARBA" id="ARBA00046280"/>
    </source>
</evidence>
<evidence type="ECO:0000313" key="11">
    <source>
        <dbReference type="EMBL" id="CAE6534569.1"/>
    </source>
</evidence>
<dbReference type="Gene3D" id="1.20.5.110">
    <property type="match status" value="1"/>
</dbReference>
<sequence length="217" mass="24275">MSSSRNQRDEALYESQNDTRLDDLHSKLRTLRHVTIDIHNDALSQNRDLDNTSNIFTSFQNSLSSSSQRAARAFGIGPGGVNQSRLILMIVAAMFSLWVVYRAWAWMAVLDVSLACILFICLYHNTFVSCHFKPADDHSTRAGIWDTPASATDLMTNELVLRKGDFLADVTDVKPAEHPAKFSKFPFSSVSVAQHYSGPSPDLILCSFIPPTEIFYL</sequence>
<evidence type="ECO:0000256" key="7">
    <source>
        <dbReference type="ARBA" id="ARBA00023136"/>
    </source>
</evidence>
<dbReference type="Proteomes" id="UP000663853">
    <property type="component" value="Unassembled WGS sequence"/>
</dbReference>
<organism evidence="11 12">
    <name type="scientific">Rhizoctonia solani</name>
    <dbReference type="NCBI Taxonomy" id="456999"/>
    <lineage>
        <taxon>Eukaryota</taxon>
        <taxon>Fungi</taxon>
        <taxon>Dikarya</taxon>
        <taxon>Basidiomycota</taxon>
        <taxon>Agaricomycotina</taxon>
        <taxon>Agaricomycetes</taxon>
        <taxon>Cantharellales</taxon>
        <taxon>Ceratobasidiaceae</taxon>
        <taxon>Rhizoctonia</taxon>
    </lineage>
</organism>
<keyword evidence="5 9" id="KW-1133">Transmembrane helix</keyword>
<accession>A0A8H3DMI0</accession>
<keyword evidence="7 9" id="KW-0472">Membrane</keyword>
<name>A0A8H3DMI0_9AGAM</name>
<dbReference type="SUPFAM" id="SSF58038">
    <property type="entry name" value="SNARE fusion complex"/>
    <property type="match status" value="1"/>
</dbReference>
<evidence type="ECO:0000256" key="9">
    <source>
        <dbReference type="SAM" id="Phobius"/>
    </source>
</evidence>
<keyword evidence="4" id="KW-0653">Protein transport</keyword>
<feature type="transmembrane region" description="Helical" evidence="9">
    <location>
        <begin position="112"/>
        <end position="132"/>
    </location>
</feature>
<dbReference type="PANTHER" id="PTHR12791">
    <property type="entry name" value="GOLGI SNARE BET1-RELATED"/>
    <property type="match status" value="1"/>
</dbReference>
<keyword evidence="6" id="KW-0333">Golgi apparatus</keyword>
<evidence type="ECO:0000256" key="4">
    <source>
        <dbReference type="ARBA" id="ARBA00022927"/>
    </source>
</evidence>
<keyword evidence="3 9" id="KW-0812">Transmembrane</keyword>
<keyword evidence="2" id="KW-0813">Transport</keyword>
<reference evidence="11" key="1">
    <citation type="submission" date="2021-01" db="EMBL/GenBank/DDBJ databases">
        <authorList>
            <person name="Kaushik A."/>
        </authorList>
    </citation>
    <scope>NUCLEOTIDE SEQUENCE</scope>
    <source>
        <strain evidence="11">AG6-10EEA</strain>
    </source>
</reference>
<comment type="caution">
    <text evidence="11">The sequence shown here is derived from an EMBL/GenBank/DDBJ whole genome shotgun (WGS) entry which is preliminary data.</text>
</comment>
<dbReference type="InterPro" id="IPR000727">
    <property type="entry name" value="T_SNARE_dom"/>
</dbReference>
<dbReference type="PROSITE" id="PS50192">
    <property type="entry name" value="T_SNARE"/>
    <property type="match status" value="1"/>
</dbReference>
<dbReference type="GO" id="GO:0015031">
    <property type="term" value="P:protein transport"/>
    <property type="evidence" value="ECO:0007669"/>
    <property type="project" value="UniProtKB-KW"/>
</dbReference>
<evidence type="ECO:0000259" key="10">
    <source>
        <dbReference type="PROSITE" id="PS50192"/>
    </source>
</evidence>
<evidence type="ECO:0000256" key="2">
    <source>
        <dbReference type="ARBA" id="ARBA00022448"/>
    </source>
</evidence>
<comment type="subcellular location">
    <subcellularLocation>
        <location evidence="8">Endomembrane system</location>
        <topology evidence="8">Single-pass type IV membrane protein</topology>
    </subcellularLocation>
    <subcellularLocation>
        <location evidence="1">Golgi apparatus membrane</location>
    </subcellularLocation>
</comment>
<protein>
    <recommendedName>
        <fullName evidence="10">t-SNARE coiled-coil homology domain-containing protein</fullName>
    </recommendedName>
</protein>
<evidence type="ECO:0000256" key="5">
    <source>
        <dbReference type="ARBA" id="ARBA00022989"/>
    </source>
</evidence>
<proteinExistence type="predicted"/>
<feature type="domain" description="T-SNARE coiled-coil homology" evidence="10">
    <location>
        <begin position="11"/>
        <end position="73"/>
    </location>
</feature>
<evidence type="ECO:0000313" key="12">
    <source>
        <dbReference type="Proteomes" id="UP000663853"/>
    </source>
</evidence>
<dbReference type="CDD" id="cd15853">
    <property type="entry name" value="SNARE_Bet1"/>
    <property type="match status" value="1"/>
</dbReference>
<evidence type="ECO:0000256" key="6">
    <source>
        <dbReference type="ARBA" id="ARBA00023034"/>
    </source>
</evidence>
<dbReference type="GO" id="GO:0000139">
    <property type="term" value="C:Golgi membrane"/>
    <property type="evidence" value="ECO:0007669"/>
    <property type="project" value="UniProtKB-SubCell"/>
</dbReference>
<dbReference type="InterPro" id="IPR039899">
    <property type="entry name" value="BET1_SNARE"/>
</dbReference>
<feature type="transmembrane region" description="Helical" evidence="9">
    <location>
        <begin position="86"/>
        <end position="106"/>
    </location>
</feature>
<dbReference type="EMBL" id="CAJMXA010004101">
    <property type="protein sequence ID" value="CAE6534569.1"/>
    <property type="molecule type" value="Genomic_DNA"/>
</dbReference>
<evidence type="ECO:0000256" key="3">
    <source>
        <dbReference type="ARBA" id="ARBA00022692"/>
    </source>
</evidence>
<dbReference type="AlphaFoldDB" id="A0A8H3DMI0"/>